<evidence type="ECO:0000313" key="2">
    <source>
        <dbReference type="EMBL" id="KAJ8980611.1"/>
    </source>
</evidence>
<sequence>MKPIGKGREYNKNERKNNLRAWEVEGGEFLMCVWDIKKKELSKYLRNARTYKQECLKTFMTICLLLKEMSEMKRIGGFPLILLGQEYGRLAAIEKIYWRWRIYIDGINLKKFRNRLNYNAIPTIFPSLEGCSKDLPLDHTYCRPKLVNLEDEEVPPKKTRVLADILLNPGHESAVPTESKSENLIMHELEPLNLSDEQDVNIIEEDDNTRSPQILSPSTSTQTSTKLSFNTPRKRKYRENIYKDVRWSQKTKKDVLENITLEQYLKLTFKFCSSVAVANFINIQVVQERHLLKHKQTINKSFVDYET</sequence>
<accession>A0ABQ9JQV1</accession>
<organism evidence="2 3">
    <name type="scientific">Molorchus minor</name>
    <dbReference type="NCBI Taxonomy" id="1323400"/>
    <lineage>
        <taxon>Eukaryota</taxon>
        <taxon>Metazoa</taxon>
        <taxon>Ecdysozoa</taxon>
        <taxon>Arthropoda</taxon>
        <taxon>Hexapoda</taxon>
        <taxon>Insecta</taxon>
        <taxon>Pterygota</taxon>
        <taxon>Neoptera</taxon>
        <taxon>Endopterygota</taxon>
        <taxon>Coleoptera</taxon>
        <taxon>Polyphaga</taxon>
        <taxon>Cucujiformia</taxon>
        <taxon>Chrysomeloidea</taxon>
        <taxon>Cerambycidae</taxon>
        <taxon>Lamiinae</taxon>
        <taxon>Monochamini</taxon>
        <taxon>Molorchus</taxon>
    </lineage>
</organism>
<feature type="compositionally biased region" description="Polar residues" evidence="1">
    <location>
        <begin position="210"/>
        <end position="230"/>
    </location>
</feature>
<evidence type="ECO:0000313" key="3">
    <source>
        <dbReference type="Proteomes" id="UP001162164"/>
    </source>
</evidence>
<feature type="region of interest" description="Disordered" evidence="1">
    <location>
        <begin position="209"/>
        <end position="230"/>
    </location>
</feature>
<dbReference type="EMBL" id="JAPWTJ010000249">
    <property type="protein sequence ID" value="KAJ8980611.1"/>
    <property type="molecule type" value="Genomic_DNA"/>
</dbReference>
<dbReference type="Proteomes" id="UP001162164">
    <property type="component" value="Unassembled WGS sequence"/>
</dbReference>
<name>A0ABQ9JQV1_9CUCU</name>
<proteinExistence type="predicted"/>
<reference evidence="2" key="1">
    <citation type="journal article" date="2023" name="Insect Mol. Biol.">
        <title>Genome sequencing provides insights into the evolution of gene families encoding plant cell wall-degrading enzymes in longhorned beetles.</title>
        <authorList>
            <person name="Shin N.R."/>
            <person name="Okamura Y."/>
            <person name="Kirsch R."/>
            <person name="Pauchet Y."/>
        </authorList>
    </citation>
    <scope>NUCLEOTIDE SEQUENCE</scope>
    <source>
        <strain evidence="2">MMC_N1</strain>
    </source>
</reference>
<comment type="caution">
    <text evidence="2">The sequence shown here is derived from an EMBL/GenBank/DDBJ whole genome shotgun (WGS) entry which is preliminary data.</text>
</comment>
<keyword evidence="3" id="KW-1185">Reference proteome</keyword>
<evidence type="ECO:0000256" key="1">
    <source>
        <dbReference type="SAM" id="MobiDB-lite"/>
    </source>
</evidence>
<gene>
    <name evidence="2" type="ORF">NQ317_017372</name>
</gene>
<protein>
    <submittedName>
        <fullName evidence="2">Uncharacterized protein</fullName>
    </submittedName>
</protein>